<evidence type="ECO:0000313" key="5">
    <source>
        <dbReference type="EMBL" id="NGN44551.1"/>
    </source>
</evidence>
<dbReference type="InterPro" id="IPR000873">
    <property type="entry name" value="AMP-dep_synth/lig_dom"/>
</dbReference>
<dbReference type="RefSeq" id="WP_165120935.1">
    <property type="nucleotide sequence ID" value="NZ_JAAKZG010000017.1"/>
</dbReference>
<dbReference type="SUPFAM" id="SSF56801">
    <property type="entry name" value="Acetyl-CoA synthetase-like"/>
    <property type="match status" value="1"/>
</dbReference>
<feature type="domain" description="AMP-dependent synthetase/ligase" evidence="4">
    <location>
        <begin position="31"/>
        <end position="450"/>
    </location>
</feature>
<dbReference type="PANTHER" id="PTHR43272">
    <property type="entry name" value="LONG-CHAIN-FATTY-ACID--COA LIGASE"/>
    <property type="match status" value="1"/>
</dbReference>
<evidence type="ECO:0000256" key="2">
    <source>
        <dbReference type="ARBA" id="ARBA00022832"/>
    </source>
</evidence>
<accession>A0A7C9VHB8</accession>
<dbReference type="Pfam" id="PF00501">
    <property type="entry name" value="AMP-binding"/>
    <property type="match status" value="1"/>
</dbReference>
<sequence>MKSENRNDGFSAGVNANDDVISEGDTTSQYFWRKVAERGDQVALRRKHRGIWKPTSWREYGELAQQAGLGLASLDAGRGDVVSILSDGNPEWLFADQGIRAIGAISNAIHATDGHVRVREVLADSRTGICIVENAEQLQKVLEIRDDLPELRKIVVINFDGLHSFRDPMVLSFQDLLGLGREYAKTHPHFWDRELAAGRPNDPAVVAYSLKNGTASPRGALLSHAGLMFLVHNRPALWSQSSQDMQLNLLPLANVTERVLTTLLPMQSGAVVNFVESANTVDENLQEVKPTHLFATPRLWERVFSRHTIKMEEATALGRWAYRSAFAAGARRARERAAGKKPSILQELIFRVADLLVLKNVKRQYGLAEARHLLVGTGVLADEIFSWFAALGLDFRPVYGLAESSGLAALPSSQSVAAGRLEQSLPGTEMKLSSDGEILVHGPHVFMGYLNDGACLEKGWLHTGDAGEIDGEGSMTIIGRLDDMITLKSDRTIAPARIEAKLRASPYIAAAMLIGEGRSALGCLVLPDHESVAHYAQTLNAPFTNFASLCAVPEVQQLIRGEIDNVNRSLAPTDAILDFRIIDRTFAPDDREIAKGVRLDRAEVAESFRSLIHDLHGPSPMRTVAEPA</sequence>
<dbReference type="EMBL" id="JAAKZG010000017">
    <property type="protein sequence ID" value="NGN44551.1"/>
    <property type="molecule type" value="Genomic_DNA"/>
</dbReference>
<evidence type="ECO:0000313" key="6">
    <source>
        <dbReference type="Proteomes" id="UP000481252"/>
    </source>
</evidence>
<evidence type="ECO:0000259" key="4">
    <source>
        <dbReference type="Pfam" id="PF00501"/>
    </source>
</evidence>
<dbReference type="Pfam" id="PF23562">
    <property type="entry name" value="AMP-binding_C_3"/>
    <property type="match status" value="1"/>
</dbReference>
<name>A0A7C9VHB8_9HYPH</name>
<protein>
    <submittedName>
        <fullName evidence="5">Long-chain fatty acid--CoA ligase</fullName>
    </submittedName>
</protein>
<keyword evidence="1 5" id="KW-0436">Ligase</keyword>
<dbReference type="AlphaFoldDB" id="A0A7C9VHB8"/>
<proteinExistence type="predicted"/>
<dbReference type="Gene3D" id="3.40.50.12780">
    <property type="entry name" value="N-terminal domain of ligase-like"/>
    <property type="match status" value="1"/>
</dbReference>
<dbReference type="GO" id="GO:0004467">
    <property type="term" value="F:long-chain fatty acid-CoA ligase activity"/>
    <property type="evidence" value="ECO:0007669"/>
    <property type="project" value="TreeGrafter"/>
</dbReference>
<dbReference type="Proteomes" id="UP000481252">
    <property type="component" value="Unassembled WGS sequence"/>
</dbReference>
<keyword evidence="6" id="KW-1185">Reference proteome</keyword>
<dbReference type="GO" id="GO:0016020">
    <property type="term" value="C:membrane"/>
    <property type="evidence" value="ECO:0007669"/>
    <property type="project" value="TreeGrafter"/>
</dbReference>
<keyword evidence="2" id="KW-0276">Fatty acid metabolism</keyword>
<organism evidence="5 6">
    <name type="scientific">Mesorhizobium zhangyense</name>
    <dbReference type="NCBI Taxonomy" id="1776730"/>
    <lineage>
        <taxon>Bacteria</taxon>
        <taxon>Pseudomonadati</taxon>
        <taxon>Pseudomonadota</taxon>
        <taxon>Alphaproteobacteria</taxon>
        <taxon>Hyphomicrobiales</taxon>
        <taxon>Phyllobacteriaceae</taxon>
        <taxon>Mesorhizobium</taxon>
    </lineage>
</organism>
<comment type="caution">
    <text evidence="5">The sequence shown here is derived from an EMBL/GenBank/DDBJ whole genome shotgun (WGS) entry which is preliminary data.</text>
</comment>
<keyword evidence="3" id="KW-0443">Lipid metabolism</keyword>
<gene>
    <name evidence="5" type="ORF">G6N74_26180</name>
</gene>
<dbReference type="PANTHER" id="PTHR43272:SF32">
    <property type="entry name" value="AMP-DEPENDENT SYNTHETASE_LIGASE DOMAIN-CONTAINING PROTEIN"/>
    <property type="match status" value="1"/>
</dbReference>
<reference evidence="5 6" key="1">
    <citation type="submission" date="2020-02" db="EMBL/GenBank/DDBJ databases">
        <title>Genome sequence of the type strain CGMCC 1.15528 of Mesorhizobium zhangyense.</title>
        <authorList>
            <person name="Gao J."/>
            <person name="Sun J."/>
        </authorList>
    </citation>
    <scope>NUCLEOTIDE SEQUENCE [LARGE SCALE GENOMIC DNA]</scope>
    <source>
        <strain evidence="5 6">CGMCC 1.15528</strain>
    </source>
</reference>
<dbReference type="InterPro" id="IPR042099">
    <property type="entry name" value="ANL_N_sf"/>
</dbReference>
<evidence type="ECO:0000256" key="3">
    <source>
        <dbReference type="ARBA" id="ARBA00023098"/>
    </source>
</evidence>
<evidence type="ECO:0000256" key="1">
    <source>
        <dbReference type="ARBA" id="ARBA00022598"/>
    </source>
</evidence>